<dbReference type="EMBL" id="CAADFG010000273">
    <property type="protein sequence ID" value="VFK02501.1"/>
    <property type="molecule type" value="Genomic_DNA"/>
</dbReference>
<dbReference type="EMBL" id="CAADFJ010000281">
    <property type="protein sequence ID" value="VFK05538.1"/>
    <property type="molecule type" value="Genomic_DNA"/>
</dbReference>
<dbReference type="AlphaFoldDB" id="A0A450VBU8"/>
<name>A0A450VBU8_9GAMM</name>
<evidence type="ECO:0000313" key="3">
    <source>
        <dbReference type="EMBL" id="VFK05538.1"/>
    </source>
</evidence>
<organism evidence="1">
    <name type="scientific">Candidatus Kentrum eta</name>
    <dbReference type="NCBI Taxonomy" id="2126337"/>
    <lineage>
        <taxon>Bacteria</taxon>
        <taxon>Pseudomonadati</taxon>
        <taxon>Pseudomonadota</taxon>
        <taxon>Gammaproteobacteria</taxon>
        <taxon>Candidatus Kentrum</taxon>
    </lineage>
</organism>
<accession>A0A450VBU8</accession>
<evidence type="ECO:0000313" key="2">
    <source>
        <dbReference type="EMBL" id="VFK02501.1"/>
    </source>
</evidence>
<protein>
    <submittedName>
        <fullName evidence="1">Uncharacterized protein</fullName>
    </submittedName>
</protein>
<proteinExistence type="predicted"/>
<evidence type="ECO:0000313" key="1">
    <source>
        <dbReference type="EMBL" id="VFK02250.1"/>
    </source>
</evidence>
<dbReference type="EMBL" id="CAADFI010000269">
    <property type="protein sequence ID" value="VFK02250.1"/>
    <property type="molecule type" value="Genomic_DNA"/>
</dbReference>
<reference evidence="1" key="1">
    <citation type="submission" date="2019-02" db="EMBL/GenBank/DDBJ databases">
        <authorList>
            <person name="Gruber-Vodicka R. H."/>
            <person name="Seah K. B. B."/>
        </authorList>
    </citation>
    <scope>NUCLEOTIDE SEQUENCE</scope>
    <source>
        <strain evidence="3">BECK_SA2B12</strain>
        <strain evidence="2">BECK_SA2B15</strain>
        <strain evidence="1">BECK_SA2B20</strain>
    </source>
</reference>
<gene>
    <name evidence="2" type="ORF">BECKH772A_GA0070896_102732</name>
    <name evidence="1" type="ORF">BECKH772B_GA0070898_102692</name>
    <name evidence="3" type="ORF">BECKH772C_GA0070978_102812</name>
</gene>
<sequence>MKKLWSENTQHAEYYEYRGRYQVFSVHFRSYLANHMLDKKHLKFDLLYTFTDQPEIQ</sequence>